<feature type="compositionally biased region" description="Low complexity" evidence="1">
    <location>
        <begin position="12"/>
        <end position="36"/>
    </location>
</feature>
<dbReference type="EMBL" id="KV453863">
    <property type="protein sequence ID" value="ODV83495.1"/>
    <property type="molecule type" value="Genomic_DNA"/>
</dbReference>
<dbReference type="Proteomes" id="UP000094801">
    <property type="component" value="Unassembled WGS sequence"/>
</dbReference>
<dbReference type="AlphaFoldDB" id="A0A1E4SVG0"/>
<feature type="compositionally biased region" description="Polar residues" evidence="1">
    <location>
        <begin position="88"/>
        <end position="100"/>
    </location>
</feature>
<evidence type="ECO:0000313" key="3">
    <source>
        <dbReference type="Proteomes" id="UP000094801"/>
    </source>
</evidence>
<name>A0A1E4SVG0_9ASCO</name>
<gene>
    <name evidence="2" type="ORF">CANARDRAFT_29943</name>
</gene>
<organism evidence="2 3">
    <name type="scientific">[Candida] arabinofermentans NRRL YB-2248</name>
    <dbReference type="NCBI Taxonomy" id="983967"/>
    <lineage>
        <taxon>Eukaryota</taxon>
        <taxon>Fungi</taxon>
        <taxon>Dikarya</taxon>
        <taxon>Ascomycota</taxon>
        <taxon>Saccharomycotina</taxon>
        <taxon>Pichiomycetes</taxon>
        <taxon>Pichiales</taxon>
        <taxon>Pichiaceae</taxon>
        <taxon>Ogataea</taxon>
        <taxon>Ogataea/Candida clade</taxon>
    </lineage>
</organism>
<sequence>MSFEIPTDTKKMNMNMNSNINTNTNTNPTSSRTGTRTGKGKGTTTRIHHEGMHTPYPTFNNIRKSDMSTVVAKPLLVTAGEVVHTDNNASESTVSYQQQKDSNECKKER</sequence>
<reference evidence="3" key="1">
    <citation type="submission" date="2016-04" db="EMBL/GenBank/DDBJ databases">
        <title>Comparative genomics of biotechnologically important yeasts.</title>
        <authorList>
            <consortium name="DOE Joint Genome Institute"/>
            <person name="Riley R."/>
            <person name="Haridas S."/>
            <person name="Wolfe K.H."/>
            <person name="Lopes M.R."/>
            <person name="Hittinger C.T."/>
            <person name="Goker M."/>
            <person name="Salamov A."/>
            <person name="Wisecaver J."/>
            <person name="Long T.M."/>
            <person name="Aerts A.L."/>
            <person name="Barry K."/>
            <person name="Choi C."/>
            <person name="Clum A."/>
            <person name="Coughlan A.Y."/>
            <person name="Deshpande S."/>
            <person name="Douglass A.P."/>
            <person name="Hanson S.J."/>
            <person name="Klenk H.-P."/>
            <person name="Labutti K."/>
            <person name="Lapidus A."/>
            <person name="Lindquist E."/>
            <person name="Lipzen A."/>
            <person name="Meier-Kolthoff J.P."/>
            <person name="Ohm R.A."/>
            <person name="Otillar R.P."/>
            <person name="Pangilinan J."/>
            <person name="Peng Y."/>
            <person name="Rokas A."/>
            <person name="Rosa C.A."/>
            <person name="Scheuner C."/>
            <person name="Sibirny A.A."/>
            <person name="Slot J.C."/>
            <person name="Stielow J.B."/>
            <person name="Sun H."/>
            <person name="Kurtzman C.P."/>
            <person name="Blackwell M."/>
            <person name="Grigoriev I.V."/>
            <person name="Jeffries T.W."/>
        </authorList>
    </citation>
    <scope>NUCLEOTIDE SEQUENCE [LARGE SCALE GENOMIC DNA]</scope>
    <source>
        <strain evidence="3">NRRL YB-2248</strain>
    </source>
</reference>
<evidence type="ECO:0000313" key="2">
    <source>
        <dbReference type="EMBL" id="ODV83495.1"/>
    </source>
</evidence>
<evidence type="ECO:0000256" key="1">
    <source>
        <dbReference type="SAM" id="MobiDB-lite"/>
    </source>
</evidence>
<feature type="region of interest" description="Disordered" evidence="1">
    <location>
        <begin position="88"/>
        <end position="109"/>
    </location>
</feature>
<accession>A0A1E4SVG0</accession>
<proteinExistence type="predicted"/>
<feature type="region of interest" description="Disordered" evidence="1">
    <location>
        <begin position="1"/>
        <end position="60"/>
    </location>
</feature>
<keyword evidence="3" id="KW-1185">Reference proteome</keyword>
<protein>
    <submittedName>
        <fullName evidence="2">Uncharacterized protein</fullName>
    </submittedName>
</protein>